<organism evidence="3 4">
    <name type="scientific">Daedalea quercina L-15889</name>
    <dbReference type="NCBI Taxonomy" id="1314783"/>
    <lineage>
        <taxon>Eukaryota</taxon>
        <taxon>Fungi</taxon>
        <taxon>Dikarya</taxon>
        <taxon>Basidiomycota</taxon>
        <taxon>Agaricomycotina</taxon>
        <taxon>Agaricomycetes</taxon>
        <taxon>Polyporales</taxon>
        <taxon>Fomitopsis</taxon>
    </lineage>
</organism>
<dbReference type="InterPro" id="IPR004046">
    <property type="entry name" value="GST_C"/>
</dbReference>
<dbReference type="Gene3D" id="1.20.1050.10">
    <property type="match status" value="1"/>
</dbReference>
<reference evidence="3 4" key="1">
    <citation type="journal article" date="2016" name="Mol. Biol. Evol.">
        <title>Comparative Genomics of Early-Diverging Mushroom-Forming Fungi Provides Insights into the Origins of Lignocellulose Decay Capabilities.</title>
        <authorList>
            <person name="Nagy L.G."/>
            <person name="Riley R."/>
            <person name="Tritt A."/>
            <person name="Adam C."/>
            <person name="Daum C."/>
            <person name="Floudas D."/>
            <person name="Sun H."/>
            <person name="Yadav J.S."/>
            <person name="Pangilinan J."/>
            <person name="Larsson K.H."/>
            <person name="Matsuura K."/>
            <person name="Barry K."/>
            <person name="Labutti K."/>
            <person name="Kuo R."/>
            <person name="Ohm R.A."/>
            <person name="Bhattacharya S.S."/>
            <person name="Shirouzu T."/>
            <person name="Yoshinaga Y."/>
            <person name="Martin F.M."/>
            <person name="Grigoriev I.V."/>
            <person name="Hibbett D.S."/>
        </authorList>
    </citation>
    <scope>NUCLEOTIDE SEQUENCE [LARGE SCALE GENOMIC DNA]</scope>
    <source>
        <strain evidence="3 4">L-15889</strain>
    </source>
</reference>
<dbReference type="Proteomes" id="UP000076727">
    <property type="component" value="Unassembled WGS sequence"/>
</dbReference>
<dbReference type="SUPFAM" id="SSF47616">
    <property type="entry name" value="GST C-terminal domain-like"/>
    <property type="match status" value="1"/>
</dbReference>
<sequence length="230" mass="26020">MSPLGSPAAVELRNVELHYFAICGRGEPIRLMLEDAGIAYTEVNLDGPSWKERKWDLDTYQFNQIPVLKVNGFNLAQLDAILRYVAKAAGYGGNGNLQDEAVADMLQAACEDLHVSYVRIVYGADAVNQLLSYVKEHVPTVLKQFERLLKQSKSSQGYFVYEYPSPGEFHLYYLLYALSRLHPNLLAEFSYLAAWRAVMSTRQGIRAYETSGRRKEMLNMSPSGQNPVLW</sequence>
<dbReference type="OrthoDB" id="414243at2759"/>
<dbReference type="InterPro" id="IPR040079">
    <property type="entry name" value="Glutathione_S-Trfase"/>
</dbReference>
<dbReference type="Pfam" id="PF14497">
    <property type="entry name" value="GST_C_3"/>
    <property type="match status" value="1"/>
</dbReference>
<feature type="domain" description="GST N-terminal" evidence="1">
    <location>
        <begin position="13"/>
        <end position="93"/>
    </location>
</feature>
<dbReference type="PANTHER" id="PTHR11571">
    <property type="entry name" value="GLUTATHIONE S-TRANSFERASE"/>
    <property type="match status" value="1"/>
</dbReference>
<keyword evidence="4" id="KW-1185">Reference proteome</keyword>
<dbReference type="PROSITE" id="PS50405">
    <property type="entry name" value="GST_CTER"/>
    <property type="match status" value="1"/>
</dbReference>
<dbReference type="CDD" id="cd03039">
    <property type="entry name" value="GST_N_Sigma_like"/>
    <property type="match status" value="1"/>
</dbReference>
<dbReference type="STRING" id="1314783.A0A165L4A5"/>
<name>A0A165L4A5_9APHY</name>
<dbReference type="InterPro" id="IPR010987">
    <property type="entry name" value="Glutathione-S-Trfase_C-like"/>
</dbReference>
<dbReference type="InterPro" id="IPR036249">
    <property type="entry name" value="Thioredoxin-like_sf"/>
</dbReference>
<dbReference type="InterPro" id="IPR050213">
    <property type="entry name" value="GST_superfamily"/>
</dbReference>
<protein>
    <recommendedName>
        <fullName evidence="5">Glutathione S-transferase</fullName>
    </recommendedName>
</protein>
<proteinExistence type="predicted"/>
<evidence type="ECO:0000259" key="2">
    <source>
        <dbReference type="PROSITE" id="PS50405"/>
    </source>
</evidence>
<dbReference type="GO" id="GO:0004364">
    <property type="term" value="F:glutathione transferase activity"/>
    <property type="evidence" value="ECO:0007669"/>
    <property type="project" value="TreeGrafter"/>
</dbReference>
<feature type="domain" description="GST C-terminal" evidence="2">
    <location>
        <begin position="96"/>
        <end position="223"/>
    </location>
</feature>
<evidence type="ECO:0008006" key="5">
    <source>
        <dbReference type="Google" id="ProtNLM"/>
    </source>
</evidence>
<evidence type="ECO:0000313" key="4">
    <source>
        <dbReference type="Proteomes" id="UP000076727"/>
    </source>
</evidence>
<dbReference type="SFLD" id="SFLDS00019">
    <property type="entry name" value="Glutathione_Transferase_(cytos"/>
    <property type="match status" value="1"/>
</dbReference>
<evidence type="ECO:0000259" key="1">
    <source>
        <dbReference type="PROSITE" id="PS50404"/>
    </source>
</evidence>
<accession>A0A165L4A5</accession>
<evidence type="ECO:0000313" key="3">
    <source>
        <dbReference type="EMBL" id="KZT63924.1"/>
    </source>
</evidence>
<dbReference type="EMBL" id="KV429150">
    <property type="protein sequence ID" value="KZT63924.1"/>
    <property type="molecule type" value="Genomic_DNA"/>
</dbReference>
<dbReference type="InterPro" id="IPR004045">
    <property type="entry name" value="Glutathione_S-Trfase_N"/>
</dbReference>
<dbReference type="Pfam" id="PF02798">
    <property type="entry name" value="GST_N"/>
    <property type="match status" value="1"/>
</dbReference>
<gene>
    <name evidence="3" type="ORF">DAEQUDRAFT_74329</name>
</gene>
<dbReference type="GO" id="GO:0006749">
    <property type="term" value="P:glutathione metabolic process"/>
    <property type="evidence" value="ECO:0007669"/>
    <property type="project" value="TreeGrafter"/>
</dbReference>
<dbReference type="Gene3D" id="3.40.30.10">
    <property type="entry name" value="Glutaredoxin"/>
    <property type="match status" value="1"/>
</dbReference>
<dbReference type="InterPro" id="IPR036282">
    <property type="entry name" value="Glutathione-S-Trfase_C_sf"/>
</dbReference>
<dbReference type="SUPFAM" id="SSF52833">
    <property type="entry name" value="Thioredoxin-like"/>
    <property type="match status" value="1"/>
</dbReference>
<dbReference type="AlphaFoldDB" id="A0A165L4A5"/>
<dbReference type="PROSITE" id="PS50404">
    <property type="entry name" value="GST_NTER"/>
    <property type="match status" value="1"/>
</dbReference>
<dbReference type="PANTHER" id="PTHR11571:SF141">
    <property type="entry name" value="GLUTATHIONE S-TRANSFERASE"/>
    <property type="match status" value="1"/>
</dbReference>